<dbReference type="InterPro" id="IPR054180">
    <property type="entry name" value="H-NS-like_N"/>
</dbReference>
<sequence>MSEVIKTITNIRSIRVLARELGFEAFSDIIEKFNAVQDEMREEFEKEAKREEALDAAVEAALANIPAELRDEVLARIAGTVAPADSTKEKKPRKERVSETVKVKVKDQIIEVKMAGKVNDELKAIMEDAGFTTKERKQFVEKFRVE</sequence>
<evidence type="ECO:0000313" key="3">
    <source>
        <dbReference type="Proteomes" id="UP001214666"/>
    </source>
</evidence>
<dbReference type="AlphaFoldDB" id="A0AAX3PCE3"/>
<reference evidence="2" key="1">
    <citation type="submission" date="2023-02" db="EMBL/GenBank/DDBJ databases">
        <title>The sequence of Aeromonas hydrophila K533.</title>
        <authorList>
            <person name="Luo X."/>
        </authorList>
    </citation>
    <scope>NUCLEOTIDE SEQUENCE</scope>
    <source>
        <strain evidence="2">K533</strain>
    </source>
</reference>
<proteinExistence type="predicted"/>
<dbReference type="GO" id="GO:0046983">
    <property type="term" value="F:protein dimerization activity"/>
    <property type="evidence" value="ECO:0007669"/>
    <property type="project" value="InterPro"/>
</dbReference>
<dbReference type="Gene3D" id="1.10.287.1050">
    <property type="entry name" value="H-NS histone-like proteins"/>
    <property type="match status" value="1"/>
</dbReference>
<dbReference type="RefSeq" id="WP_275115857.1">
    <property type="nucleotide sequence ID" value="NZ_CP118942.1"/>
</dbReference>
<evidence type="ECO:0000259" key="1">
    <source>
        <dbReference type="Pfam" id="PF22470"/>
    </source>
</evidence>
<dbReference type="Proteomes" id="UP001214666">
    <property type="component" value="Chromosome"/>
</dbReference>
<accession>A0AAX3PCE3</accession>
<dbReference type="InterPro" id="IPR027454">
    <property type="entry name" value="Histone_HNS_N"/>
</dbReference>
<evidence type="ECO:0000313" key="2">
    <source>
        <dbReference type="EMBL" id="WEE28293.1"/>
    </source>
</evidence>
<organism evidence="2 3">
    <name type="scientific">Aeromonas hydrophila</name>
    <dbReference type="NCBI Taxonomy" id="644"/>
    <lineage>
        <taxon>Bacteria</taxon>
        <taxon>Pseudomonadati</taxon>
        <taxon>Pseudomonadota</taxon>
        <taxon>Gammaproteobacteria</taxon>
        <taxon>Aeromonadales</taxon>
        <taxon>Aeromonadaceae</taxon>
        <taxon>Aeromonas</taxon>
    </lineage>
</organism>
<gene>
    <name evidence="2" type="ORF">PY771_08245</name>
</gene>
<feature type="domain" description="DNA-binding protein H-NS-like N-terminal" evidence="1">
    <location>
        <begin position="1"/>
        <end position="64"/>
    </location>
</feature>
<dbReference type="SUPFAM" id="SSF81273">
    <property type="entry name" value="H-NS histone-like proteins"/>
    <property type="match status" value="1"/>
</dbReference>
<dbReference type="EMBL" id="CP118942">
    <property type="protein sequence ID" value="WEE28293.1"/>
    <property type="molecule type" value="Genomic_DNA"/>
</dbReference>
<dbReference type="Pfam" id="PF22470">
    <property type="entry name" value="Histone_HNS_N"/>
    <property type="match status" value="1"/>
</dbReference>
<name>A0AAX3PCE3_AERHY</name>
<protein>
    <recommendedName>
        <fullName evidence="1">DNA-binding protein H-NS-like N-terminal domain-containing protein</fullName>
    </recommendedName>
</protein>